<keyword evidence="4" id="KW-0411">Iron-sulfur</keyword>
<dbReference type="Proteomes" id="UP000298438">
    <property type="component" value="Unassembled WGS sequence"/>
</dbReference>
<accession>A0A4Y9SV17</accession>
<dbReference type="InterPro" id="IPR017900">
    <property type="entry name" value="4Fe4S_Fe_S_CS"/>
</dbReference>
<evidence type="ECO:0000259" key="5">
    <source>
        <dbReference type="PROSITE" id="PS51379"/>
    </source>
</evidence>
<feature type="domain" description="4Fe-4S ferredoxin-type" evidence="5">
    <location>
        <begin position="189"/>
        <end position="218"/>
    </location>
</feature>
<name>A0A4Y9SV17_9BURK</name>
<dbReference type="AlphaFoldDB" id="A0A4Y9SV17"/>
<evidence type="ECO:0000256" key="4">
    <source>
        <dbReference type="ARBA" id="ARBA00023014"/>
    </source>
</evidence>
<evidence type="ECO:0000256" key="2">
    <source>
        <dbReference type="ARBA" id="ARBA00022723"/>
    </source>
</evidence>
<keyword evidence="3" id="KW-0408">Iron</keyword>
<dbReference type="InterPro" id="IPR017896">
    <property type="entry name" value="4Fe4S_Fe-S-bd"/>
</dbReference>
<evidence type="ECO:0000256" key="3">
    <source>
        <dbReference type="ARBA" id="ARBA00023004"/>
    </source>
</evidence>
<sequence length="521" mass="55189">MSKDLNMDMSALPGANGLARAAALAAAAALPDPDPVPTVSYRSEGRVLVVGCAADVVRWTDTIPAPLVASMAFIRTHEDIALAGHLGAFFARWRNGSATLEGTFDLVLDLCDPPLLNRADPPFGYFAPAPAEEARAAAIGELSAMTGLFEKPKYFAYKERTCAHSRNRKTGCTACIDICSARAIASDGDKIKVDPYLCKGCGACTTVCPSGAISYAYPGAAYTGARLRTLLAAYASAGGTDPVLVFHAEEGRALLEADPLPDHAIAIELHHIASVGLEVWLSAIAYGATGIVLLATGRESPAYLDALRGQMTIAQTVLRELGYAGRHFALSTGTIAALPKGEVPQARATYHVANDKRNTLDFALTHLHTHAPFQPQDIGLPPGAPFGQARVDSTRCSLCMSCVGVCPSSALMDSPSHPRLSFVEQNCIQCGLCAATCPEDAITLVPRLTFTPERRQAVVVHETQPFNCISCGKPFGTLLMVERMLERLAGHAAFSAHPERLKMCGDCRVVAMMQSSAPPSI</sequence>
<dbReference type="GO" id="GO:0051539">
    <property type="term" value="F:4 iron, 4 sulfur cluster binding"/>
    <property type="evidence" value="ECO:0007669"/>
    <property type="project" value="UniProtKB-KW"/>
</dbReference>
<dbReference type="InterPro" id="IPR050572">
    <property type="entry name" value="Fe-S_Ferredoxin"/>
</dbReference>
<comment type="caution">
    <text evidence="6">The sequence shown here is derived from an EMBL/GenBank/DDBJ whole genome shotgun (WGS) entry which is preliminary data.</text>
</comment>
<dbReference type="PANTHER" id="PTHR43687">
    <property type="entry name" value="ADENYLYLSULFATE REDUCTASE, BETA SUBUNIT"/>
    <property type="match status" value="1"/>
</dbReference>
<dbReference type="OrthoDB" id="9784571at2"/>
<dbReference type="SUPFAM" id="SSF54862">
    <property type="entry name" value="4Fe-4S ferredoxins"/>
    <property type="match status" value="1"/>
</dbReference>
<gene>
    <name evidence="6" type="ORF">E4L96_01570</name>
</gene>
<feature type="domain" description="4Fe-4S ferredoxin-type" evidence="5">
    <location>
        <begin position="387"/>
        <end position="416"/>
    </location>
</feature>
<dbReference type="PROSITE" id="PS00198">
    <property type="entry name" value="4FE4S_FER_1"/>
    <property type="match status" value="2"/>
</dbReference>
<keyword evidence="7" id="KW-1185">Reference proteome</keyword>
<evidence type="ECO:0000313" key="6">
    <source>
        <dbReference type="EMBL" id="TFW29347.1"/>
    </source>
</evidence>
<dbReference type="PROSITE" id="PS51379">
    <property type="entry name" value="4FE4S_FER_2"/>
    <property type="match status" value="3"/>
</dbReference>
<feature type="domain" description="4Fe-4S ferredoxin-type" evidence="5">
    <location>
        <begin position="418"/>
        <end position="447"/>
    </location>
</feature>
<keyword evidence="2" id="KW-0479">Metal-binding</keyword>
<evidence type="ECO:0000313" key="7">
    <source>
        <dbReference type="Proteomes" id="UP000298438"/>
    </source>
</evidence>
<organism evidence="6 7">
    <name type="scientific">Zemynaea arenosa</name>
    <dbReference type="NCBI Taxonomy" id="2561931"/>
    <lineage>
        <taxon>Bacteria</taxon>
        <taxon>Pseudomonadati</taxon>
        <taxon>Pseudomonadota</taxon>
        <taxon>Betaproteobacteria</taxon>
        <taxon>Burkholderiales</taxon>
        <taxon>Oxalobacteraceae</taxon>
        <taxon>Telluria group</taxon>
        <taxon>Zemynaea</taxon>
    </lineage>
</organism>
<proteinExistence type="predicted"/>
<protein>
    <submittedName>
        <fullName evidence="6">4Fe-4S dicluster domain-containing protein</fullName>
    </submittedName>
</protein>
<dbReference type="RefSeq" id="WP_135205490.1">
    <property type="nucleotide sequence ID" value="NZ_SPVF01000020.1"/>
</dbReference>
<dbReference type="PANTHER" id="PTHR43687:SF4">
    <property type="entry name" value="BLR5484 PROTEIN"/>
    <property type="match status" value="1"/>
</dbReference>
<dbReference type="Gene3D" id="3.30.70.20">
    <property type="match status" value="2"/>
</dbReference>
<reference evidence="6 7" key="1">
    <citation type="submission" date="2019-03" db="EMBL/GenBank/DDBJ databases">
        <title>Draft Genome Sequence of Massilia arenosa sp. nov., a Novel Massilia Species Isolated from a Sandy-loam Maize Soil.</title>
        <authorList>
            <person name="Raths R."/>
            <person name="Peta V."/>
            <person name="Bucking H."/>
        </authorList>
    </citation>
    <scope>NUCLEOTIDE SEQUENCE [LARGE SCALE GENOMIC DNA]</scope>
    <source>
        <strain evidence="6 7">MC02</strain>
    </source>
</reference>
<dbReference type="EMBL" id="SPVF01000020">
    <property type="protein sequence ID" value="TFW29347.1"/>
    <property type="molecule type" value="Genomic_DNA"/>
</dbReference>
<dbReference type="GO" id="GO:0046872">
    <property type="term" value="F:metal ion binding"/>
    <property type="evidence" value="ECO:0007669"/>
    <property type="project" value="UniProtKB-KW"/>
</dbReference>
<dbReference type="Pfam" id="PF00037">
    <property type="entry name" value="Fer4"/>
    <property type="match status" value="1"/>
</dbReference>
<dbReference type="Pfam" id="PF13187">
    <property type="entry name" value="Fer4_9"/>
    <property type="match status" value="1"/>
</dbReference>
<evidence type="ECO:0000256" key="1">
    <source>
        <dbReference type="ARBA" id="ARBA00022485"/>
    </source>
</evidence>
<keyword evidence="1" id="KW-0004">4Fe-4S</keyword>